<evidence type="ECO:0000256" key="3">
    <source>
        <dbReference type="ARBA" id="ARBA00023163"/>
    </source>
</evidence>
<name>A0A9D2HSA0_9BACE</name>
<dbReference type="AlphaFoldDB" id="A0A9D2HSA0"/>
<dbReference type="InterPro" id="IPR018060">
    <property type="entry name" value="HTH_AraC"/>
</dbReference>
<dbReference type="Proteomes" id="UP000823860">
    <property type="component" value="Unassembled WGS sequence"/>
</dbReference>
<dbReference type="InterPro" id="IPR050959">
    <property type="entry name" value="MarA-like"/>
</dbReference>
<evidence type="ECO:0000256" key="1">
    <source>
        <dbReference type="ARBA" id="ARBA00023015"/>
    </source>
</evidence>
<dbReference type="Gene3D" id="1.10.10.60">
    <property type="entry name" value="Homeodomain-like"/>
    <property type="match status" value="1"/>
</dbReference>
<dbReference type="GO" id="GO:0003700">
    <property type="term" value="F:DNA-binding transcription factor activity"/>
    <property type="evidence" value="ECO:0007669"/>
    <property type="project" value="InterPro"/>
</dbReference>
<dbReference type="GO" id="GO:0043565">
    <property type="term" value="F:sequence-specific DNA binding"/>
    <property type="evidence" value="ECO:0007669"/>
    <property type="project" value="InterPro"/>
</dbReference>
<dbReference type="PANTHER" id="PTHR47504:SF5">
    <property type="entry name" value="RIGHT ORIGIN-BINDING PROTEIN"/>
    <property type="match status" value="1"/>
</dbReference>
<gene>
    <name evidence="5" type="ORF">H9785_10590</name>
</gene>
<comment type="caution">
    <text evidence="5">The sequence shown here is derived from an EMBL/GenBank/DDBJ whole genome shotgun (WGS) entry which is preliminary data.</text>
</comment>
<keyword evidence="1" id="KW-0805">Transcription regulation</keyword>
<dbReference type="PROSITE" id="PS01124">
    <property type="entry name" value="HTH_ARAC_FAMILY_2"/>
    <property type="match status" value="1"/>
</dbReference>
<dbReference type="InterPro" id="IPR009057">
    <property type="entry name" value="Homeodomain-like_sf"/>
</dbReference>
<dbReference type="SUPFAM" id="SSF46689">
    <property type="entry name" value="Homeodomain-like"/>
    <property type="match status" value="1"/>
</dbReference>
<evidence type="ECO:0000259" key="4">
    <source>
        <dbReference type="PROSITE" id="PS01124"/>
    </source>
</evidence>
<evidence type="ECO:0000256" key="2">
    <source>
        <dbReference type="ARBA" id="ARBA00023125"/>
    </source>
</evidence>
<dbReference type="EMBL" id="DWZE01000131">
    <property type="protein sequence ID" value="HJA84399.1"/>
    <property type="molecule type" value="Genomic_DNA"/>
</dbReference>
<proteinExistence type="predicted"/>
<reference evidence="5" key="2">
    <citation type="submission" date="2021-04" db="EMBL/GenBank/DDBJ databases">
        <authorList>
            <person name="Gilroy R."/>
        </authorList>
    </citation>
    <scope>NUCLEOTIDE SEQUENCE</scope>
    <source>
        <strain evidence="5">ChiHecec1B25-7008</strain>
    </source>
</reference>
<organism evidence="5 6">
    <name type="scientific">Candidatus Bacteroides intestinavium</name>
    <dbReference type="NCBI Taxonomy" id="2838469"/>
    <lineage>
        <taxon>Bacteria</taxon>
        <taxon>Pseudomonadati</taxon>
        <taxon>Bacteroidota</taxon>
        <taxon>Bacteroidia</taxon>
        <taxon>Bacteroidales</taxon>
        <taxon>Bacteroidaceae</taxon>
        <taxon>Bacteroides</taxon>
    </lineage>
</organism>
<feature type="domain" description="HTH araC/xylS-type" evidence="4">
    <location>
        <begin position="182"/>
        <end position="280"/>
    </location>
</feature>
<evidence type="ECO:0000313" key="6">
    <source>
        <dbReference type="Proteomes" id="UP000823860"/>
    </source>
</evidence>
<keyword evidence="3" id="KW-0804">Transcription</keyword>
<sequence>METLLHPEEHQSCLNYCMRKDANIRLLHYPQGTHQIVDTSNPIIIAMLEGEVLVTSDNYKEIHHTAGHISLQMHNSSSYIHVLKASTFISFHSPHDISLCDRFSLQQLPQHIPATFKYQFTLLPIRPRVQEYLDYLRHCLEDGLGCIHFHELKMQELFLLMRAYYTKEELATFFYPLIGKNRGFKDFVYEHYLHVNNLSEFAALANTSIDTFKRRFKEAFGEPAYKWMIQRKAEHVYRDLILTTKTIGEIAEEYRFSSIPYLTTFCKQHLGKTPQQLRNEAEKTREALLH</sequence>
<accession>A0A9D2HSA0</accession>
<dbReference type="PANTHER" id="PTHR47504">
    <property type="entry name" value="RIGHT ORIGIN-BINDING PROTEIN"/>
    <property type="match status" value="1"/>
</dbReference>
<keyword evidence="2" id="KW-0238">DNA-binding</keyword>
<dbReference type="Pfam" id="PF12833">
    <property type="entry name" value="HTH_18"/>
    <property type="match status" value="1"/>
</dbReference>
<protein>
    <submittedName>
        <fullName evidence="5">Helix-turn-helix transcriptional regulator</fullName>
    </submittedName>
</protein>
<reference evidence="5" key="1">
    <citation type="journal article" date="2021" name="PeerJ">
        <title>Extensive microbial diversity within the chicken gut microbiome revealed by metagenomics and culture.</title>
        <authorList>
            <person name="Gilroy R."/>
            <person name="Ravi A."/>
            <person name="Getino M."/>
            <person name="Pursley I."/>
            <person name="Horton D.L."/>
            <person name="Alikhan N.F."/>
            <person name="Baker D."/>
            <person name="Gharbi K."/>
            <person name="Hall N."/>
            <person name="Watson M."/>
            <person name="Adriaenssens E.M."/>
            <person name="Foster-Nyarko E."/>
            <person name="Jarju S."/>
            <person name="Secka A."/>
            <person name="Antonio M."/>
            <person name="Oren A."/>
            <person name="Chaudhuri R.R."/>
            <person name="La Ragione R."/>
            <person name="Hildebrand F."/>
            <person name="Pallen M.J."/>
        </authorList>
    </citation>
    <scope>NUCLEOTIDE SEQUENCE</scope>
    <source>
        <strain evidence="5">ChiHecec1B25-7008</strain>
    </source>
</reference>
<evidence type="ECO:0000313" key="5">
    <source>
        <dbReference type="EMBL" id="HJA84399.1"/>
    </source>
</evidence>
<dbReference type="SMART" id="SM00342">
    <property type="entry name" value="HTH_ARAC"/>
    <property type="match status" value="1"/>
</dbReference>